<protein>
    <submittedName>
        <fullName evidence="8">Polyamine transport-related protein</fullName>
    </submittedName>
</protein>
<sequence length="650" mass="70925">MEKGDAVDRMEKGDLTDRMSRQTGETLIASSPDNSPKEKTSVLNEKDEHDASAPPLVAPEPVPAPKRTQSAWSRLTGRTSPRSTSPVNPISPPSPSAAIHPGSAPAGPVRSRSLDTPIYVGGENPHIIGSMDRTLSHQPAAASLFGGVSPDSIDHEEGLVPVRSREEAEQREDERQKIASDPWSVKFEPGEKINPKNWSLGFRWYLTVLGSLLVLNSTFASSAPSGIMGDLMQQFHIGTEVGVLCISLFVAGYCLGPLLWGPLSEIYGRRPIAILSFIFYVGFQIGCALAPNTGAILVFRFLSGTFAAAPLTNSGALLADIWDSDYRGTAMALFGLAPFAGPSLGPIISGFISVGGASWRWVFWVTTIFAGTCLVLITFTMPETYAPVILKKKAQRLRKETGDERWYAPIERHKTSFKQRMNDIILKPFIMLFLEPMLLAITIYMSFVYGVVYLLFEAFPFVFVKNHGFNAGENGLAFLGFFTGGVICCIGYVTMMEPRYQKQCKRVAPLMPAPELRLQLCVIASWSLVIAMFWFGWTSYASIHWISPVIAGGLLGVGVLGLYTSLFNYIVDVYLWAAASALAASTVVRSSFGAGFPLFATQMYEKLGTQWASSLLGFIALAMTPVPLLLIKFGPRLRAKSKFSPNIETA</sequence>
<dbReference type="PANTHER" id="PTHR23502">
    <property type="entry name" value="MAJOR FACILITATOR SUPERFAMILY"/>
    <property type="match status" value="1"/>
</dbReference>
<feature type="transmembrane region" description="Helical" evidence="6">
    <location>
        <begin position="476"/>
        <end position="495"/>
    </location>
</feature>
<feature type="transmembrane region" description="Helical" evidence="6">
    <location>
        <begin position="543"/>
        <end position="566"/>
    </location>
</feature>
<dbReference type="GO" id="GO:0022857">
    <property type="term" value="F:transmembrane transporter activity"/>
    <property type="evidence" value="ECO:0007669"/>
    <property type="project" value="InterPro"/>
</dbReference>
<proteinExistence type="predicted"/>
<reference evidence="8 9" key="1">
    <citation type="journal article" date="2012" name="Eukaryot. Cell">
        <title>Genome sequence of the Trichosporon asahii environmental strain CBS 8904.</title>
        <authorList>
            <person name="Yang R.Y."/>
            <person name="Li H.T."/>
            <person name="Zhu H."/>
            <person name="Zhou G.P."/>
            <person name="Wang M."/>
            <person name="Wang L."/>
        </authorList>
    </citation>
    <scope>NUCLEOTIDE SEQUENCE [LARGE SCALE GENOMIC DNA]</scope>
    <source>
        <strain evidence="8 9">CBS 8904</strain>
    </source>
</reference>
<dbReference type="AlphaFoldDB" id="K1VQS7"/>
<comment type="caution">
    <text evidence="8">The sequence shown here is derived from an EMBL/GenBank/DDBJ whole genome shotgun (WGS) entry which is preliminary data.</text>
</comment>
<feature type="transmembrane region" description="Helical" evidence="6">
    <location>
        <begin position="516"/>
        <end position="537"/>
    </location>
</feature>
<evidence type="ECO:0000313" key="9">
    <source>
        <dbReference type="Proteomes" id="UP000006757"/>
    </source>
</evidence>
<dbReference type="InterPro" id="IPR020846">
    <property type="entry name" value="MFS_dom"/>
</dbReference>
<feature type="region of interest" description="Disordered" evidence="5">
    <location>
        <begin position="1"/>
        <end position="118"/>
    </location>
</feature>
<accession>K1VQS7</accession>
<dbReference type="Gene3D" id="1.20.1250.20">
    <property type="entry name" value="MFS general substrate transporter like domains"/>
    <property type="match status" value="1"/>
</dbReference>
<feature type="transmembrane region" description="Helical" evidence="6">
    <location>
        <begin position="272"/>
        <end position="291"/>
    </location>
</feature>
<feature type="compositionally biased region" description="Polar residues" evidence="5">
    <location>
        <begin position="21"/>
        <end position="34"/>
    </location>
</feature>
<dbReference type="OrthoDB" id="9986881at2759"/>
<dbReference type="PANTHER" id="PTHR23502:SF173">
    <property type="entry name" value="MFS-MULTIDRUG-RESISTANCE TRANSPORTER-RELATED"/>
    <property type="match status" value="1"/>
</dbReference>
<dbReference type="InterPro" id="IPR036259">
    <property type="entry name" value="MFS_trans_sf"/>
</dbReference>
<gene>
    <name evidence="8" type="ORF">A1Q2_03835</name>
</gene>
<evidence type="ECO:0000256" key="3">
    <source>
        <dbReference type="ARBA" id="ARBA00022989"/>
    </source>
</evidence>
<dbReference type="CDD" id="cd17323">
    <property type="entry name" value="MFS_Tpo1_MDR_like"/>
    <property type="match status" value="1"/>
</dbReference>
<keyword evidence="4 6" id="KW-0472">Membrane</keyword>
<evidence type="ECO:0000259" key="7">
    <source>
        <dbReference type="PROSITE" id="PS50850"/>
    </source>
</evidence>
<dbReference type="STRING" id="1220162.K1VQS7"/>
<keyword evidence="2 6" id="KW-0812">Transmembrane</keyword>
<feature type="transmembrane region" description="Helical" evidence="6">
    <location>
        <begin position="611"/>
        <end position="631"/>
    </location>
</feature>
<feature type="compositionally biased region" description="Polar residues" evidence="5">
    <location>
        <begin position="67"/>
        <end position="88"/>
    </location>
</feature>
<feature type="transmembrane region" description="Helical" evidence="6">
    <location>
        <begin position="241"/>
        <end position="260"/>
    </location>
</feature>
<feature type="transmembrane region" description="Helical" evidence="6">
    <location>
        <begin position="573"/>
        <end position="599"/>
    </location>
</feature>
<feature type="transmembrane region" description="Helical" evidence="6">
    <location>
        <begin position="202"/>
        <end position="221"/>
    </location>
</feature>
<dbReference type="EMBL" id="AMBO01000310">
    <property type="protein sequence ID" value="EKD01772.1"/>
    <property type="molecule type" value="Genomic_DNA"/>
</dbReference>
<dbReference type="InParanoid" id="K1VQS7"/>
<organism evidence="8 9">
    <name type="scientific">Trichosporon asahii var. asahii (strain CBS 8904)</name>
    <name type="common">Yeast</name>
    <dbReference type="NCBI Taxonomy" id="1220162"/>
    <lineage>
        <taxon>Eukaryota</taxon>
        <taxon>Fungi</taxon>
        <taxon>Dikarya</taxon>
        <taxon>Basidiomycota</taxon>
        <taxon>Agaricomycotina</taxon>
        <taxon>Tremellomycetes</taxon>
        <taxon>Trichosporonales</taxon>
        <taxon>Trichosporonaceae</taxon>
        <taxon>Trichosporon</taxon>
    </lineage>
</organism>
<feature type="compositionally biased region" description="Basic and acidic residues" evidence="5">
    <location>
        <begin position="35"/>
        <end position="51"/>
    </location>
</feature>
<evidence type="ECO:0000256" key="1">
    <source>
        <dbReference type="ARBA" id="ARBA00004141"/>
    </source>
</evidence>
<feature type="transmembrane region" description="Helical" evidence="6">
    <location>
        <begin position="429"/>
        <end position="456"/>
    </location>
</feature>
<feature type="compositionally biased region" description="Low complexity" evidence="5">
    <location>
        <begin position="96"/>
        <end position="108"/>
    </location>
</feature>
<dbReference type="SUPFAM" id="SSF103473">
    <property type="entry name" value="MFS general substrate transporter"/>
    <property type="match status" value="1"/>
</dbReference>
<feature type="domain" description="Major facilitator superfamily (MFS) profile" evidence="7">
    <location>
        <begin position="203"/>
        <end position="638"/>
    </location>
</feature>
<evidence type="ECO:0000256" key="2">
    <source>
        <dbReference type="ARBA" id="ARBA00022692"/>
    </source>
</evidence>
<evidence type="ECO:0000313" key="8">
    <source>
        <dbReference type="EMBL" id="EKD01772.1"/>
    </source>
</evidence>
<dbReference type="Proteomes" id="UP000006757">
    <property type="component" value="Unassembled WGS sequence"/>
</dbReference>
<evidence type="ECO:0000256" key="6">
    <source>
        <dbReference type="SAM" id="Phobius"/>
    </source>
</evidence>
<dbReference type="PROSITE" id="PS50850">
    <property type="entry name" value="MFS"/>
    <property type="match status" value="1"/>
</dbReference>
<evidence type="ECO:0000256" key="4">
    <source>
        <dbReference type="ARBA" id="ARBA00023136"/>
    </source>
</evidence>
<dbReference type="GO" id="GO:0005886">
    <property type="term" value="C:plasma membrane"/>
    <property type="evidence" value="ECO:0007669"/>
    <property type="project" value="TreeGrafter"/>
</dbReference>
<comment type="subcellular location">
    <subcellularLocation>
        <location evidence="1">Membrane</location>
        <topology evidence="1">Multi-pass membrane protein</topology>
    </subcellularLocation>
</comment>
<feature type="transmembrane region" description="Helical" evidence="6">
    <location>
        <begin position="297"/>
        <end position="319"/>
    </location>
</feature>
<feature type="transmembrane region" description="Helical" evidence="6">
    <location>
        <begin position="361"/>
        <end position="390"/>
    </location>
</feature>
<dbReference type="HOGENOM" id="CLU_008455_11_4_1"/>
<dbReference type="InterPro" id="IPR011701">
    <property type="entry name" value="MFS"/>
</dbReference>
<dbReference type="OMA" id="AYRWYLT"/>
<dbReference type="FunFam" id="1.20.1250.20:FF:000011">
    <property type="entry name" value="MFS multidrug transporter, putative"/>
    <property type="match status" value="1"/>
</dbReference>
<evidence type="ECO:0000256" key="5">
    <source>
        <dbReference type="SAM" id="MobiDB-lite"/>
    </source>
</evidence>
<name>K1VQS7_TRIAC</name>
<feature type="compositionally biased region" description="Basic and acidic residues" evidence="5">
    <location>
        <begin position="1"/>
        <end position="20"/>
    </location>
</feature>
<dbReference type="eggNOG" id="KOG0255">
    <property type="taxonomic scope" value="Eukaryota"/>
</dbReference>
<dbReference type="Pfam" id="PF07690">
    <property type="entry name" value="MFS_1"/>
    <property type="match status" value="1"/>
</dbReference>
<keyword evidence="3 6" id="KW-1133">Transmembrane helix</keyword>
<feature type="transmembrane region" description="Helical" evidence="6">
    <location>
        <begin position="331"/>
        <end position="355"/>
    </location>
</feature>
<keyword evidence="9" id="KW-1185">Reference proteome</keyword>